<dbReference type="Gene3D" id="2.40.30.200">
    <property type="match status" value="1"/>
</dbReference>
<name>A0ABC9VG85_9BACL</name>
<reference evidence="2 3" key="1">
    <citation type="journal article" date="2014" name="Appl. Microbiol. Biotechnol.">
        <title>Transformable facultative thermophile Geobacillus stearothermophilus NUB3621 as a host strain for metabolic engineering.</title>
        <authorList>
            <person name="Blanchard K."/>
            <person name="Robic S."/>
            <person name="Matsumura I."/>
        </authorList>
    </citation>
    <scope>NUCLEOTIDE SEQUENCE [LARGE SCALE GENOMIC DNA]</scope>
    <source>
        <strain evidence="2 3">NUB3621</strain>
    </source>
</reference>
<comment type="caution">
    <text evidence="2">The sequence shown here is derived from an EMBL/GenBank/DDBJ whole genome shotgun (WGS) entry which is preliminary data.</text>
</comment>
<keyword evidence="2" id="KW-0378">Hydrolase</keyword>
<dbReference type="InterPro" id="IPR008841">
    <property type="entry name" value="Siphovirus-type_tail_N"/>
</dbReference>
<evidence type="ECO:0000313" key="2">
    <source>
        <dbReference type="EMBL" id="EZP77631.1"/>
    </source>
</evidence>
<organism evidence="2 3">
    <name type="scientific">Parageobacillus genomosp. 1</name>
    <dbReference type="NCBI Taxonomy" id="1295642"/>
    <lineage>
        <taxon>Bacteria</taxon>
        <taxon>Bacillati</taxon>
        <taxon>Bacillota</taxon>
        <taxon>Bacilli</taxon>
        <taxon>Bacillales</taxon>
        <taxon>Anoxybacillaceae</taxon>
        <taxon>Parageobacillus</taxon>
    </lineage>
</organism>
<dbReference type="Proteomes" id="UP000023566">
    <property type="component" value="Chromosome"/>
</dbReference>
<proteinExistence type="predicted"/>
<dbReference type="Pfam" id="PF05709">
    <property type="entry name" value="Sipho_tail"/>
    <property type="match status" value="1"/>
</dbReference>
<sequence length="270" mass="30788">MTYIQRKDGTLYDLQQLGIRTKDFVVSAPSLHHNTEEIENRDGVIDLGTTEGARTITCTFRMQAVDMQDYPLLQNEIFKLFRSKEAFYLIDRREPMKRWEVKCQDAYDIDQRYVYGDFTVTFVCFKGYAESVGTTLDPFTFDSELWQIGQGLTLEDDLVYTHNTSNFRIYNAGDVTVDPRVLPLKITFTGASTNLKITNTTTGDMWQYTGTTQAGDTITLDGVRSLKNSVSIFSATNRKLITIASGWNDFTITGASGSFTISFDFRFYYI</sequence>
<evidence type="ECO:0000313" key="3">
    <source>
        <dbReference type="Proteomes" id="UP000023566"/>
    </source>
</evidence>
<dbReference type="AlphaFoldDB" id="A0ABC9VG85"/>
<feature type="domain" description="Siphovirus-type tail component RIFT-related" evidence="1">
    <location>
        <begin position="8"/>
        <end position="124"/>
    </location>
</feature>
<gene>
    <name evidence="2" type="ORF">H839_08359</name>
</gene>
<dbReference type="EMBL" id="AOTZ01000004">
    <property type="protein sequence ID" value="EZP77631.1"/>
    <property type="molecule type" value="Genomic_DNA"/>
</dbReference>
<dbReference type="GO" id="GO:0016787">
    <property type="term" value="F:hydrolase activity"/>
    <property type="evidence" value="ECO:0007669"/>
    <property type="project" value="UniProtKB-KW"/>
</dbReference>
<evidence type="ECO:0000259" key="1">
    <source>
        <dbReference type="Pfam" id="PF05709"/>
    </source>
</evidence>
<protein>
    <submittedName>
        <fullName evidence="2">Glycoside Hydrolase Family 73</fullName>
    </submittedName>
</protein>
<keyword evidence="3" id="KW-1185">Reference proteome</keyword>
<accession>A0ABC9VG85</accession>
<dbReference type="RefSeq" id="WP_043904719.1">
    <property type="nucleotide sequence ID" value="NZ_CM002692.1"/>
</dbReference>